<sequence length="439" mass="49955">MVDSLFRDRVRERDLDNCLVEELFSSRQFRNWFLTAVARKFDVPQIEDIRLEKSPRRLQDSRQTDVRLGWFDVDNELAACVLIENKVTSDFQPGQVESYASEVSEYRARLGTRSACAILIAPKWRLESHQSDVFDACIGIEEIIEFLQKRRDEGIEDEELDGRIAARISLLEAICGKRQGDLWTPITVPEKRSFSEEYAALAVEVVPGLTVKASSDGPKALTKTFEGLSLPDGFPKVKLKHEYGSSEAWKYANIQFTGLRTKLGLVQKSGLLEGTDFDELPSGKSLFIRGRTPGIDPRRSFGEQRGKVLEGLQQVKALADWIIANAESLKRIFTPQLEVRPAAAYLDREQGLRQALMRIYQECAEFGYRPARMLELMERRGAIGAAKYLIAHPVSDGFTRLAMEDRLDLAIESLALDEQWSDIFSEEEKTTARQRLRRQ</sequence>
<evidence type="ECO:0008006" key="3">
    <source>
        <dbReference type="Google" id="ProtNLM"/>
    </source>
</evidence>
<comment type="caution">
    <text evidence="1">The sequence shown here is derived from an EMBL/GenBank/DDBJ whole genome shotgun (WGS) entry which is preliminary data.</text>
</comment>
<keyword evidence="2" id="KW-1185">Reference proteome</keyword>
<dbReference type="Proteomes" id="UP000324797">
    <property type="component" value="Unassembled WGS sequence"/>
</dbReference>
<gene>
    <name evidence="1" type="ORF">FXV83_20295</name>
</gene>
<accession>A0A5S4YKV3</accession>
<reference evidence="1 2" key="1">
    <citation type="submission" date="2019-08" db="EMBL/GenBank/DDBJ databases">
        <title>Bradyrhizobium hipponensis sp. nov., a rhizobium isolated from a Lupinus angustifolius root nodule in Tunisia.</title>
        <authorList>
            <person name="Off K."/>
            <person name="Rejili M."/>
            <person name="Mars M."/>
            <person name="Brachmann A."/>
            <person name="Marin M."/>
        </authorList>
    </citation>
    <scope>NUCLEOTIDE SEQUENCE [LARGE SCALE GENOMIC DNA]</scope>
    <source>
        <strain evidence="2">aSej3</strain>
    </source>
</reference>
<organism evidence="1 2">
    <name type="scientific">Bradyrhizobium hipponense</name>
    <dbReference type="NCBI Taxonomy" id="2605638"/>
    <lineage>
        <taxon>Bacteria</taxon>
        <taxon>Pseudomonadati</taxon>
        <taxon>Pseudomonadota</taxon>
        <taxon>Alphaproteobacteria</taxon>
        <taxon>Hyphomicrobiales</taxon>
        <taxon>Nitrobacteraceae</taxon>
        <taxon>Bradyrhizobium</taxon>
    </lineage>
</organism>
<dbReference type="AlphaFoldDB" id="A0A5S4YKV3"/>
<evidence type="ECO:0000313" key="1">
    <source>
        <dbReference type="EMBL" id="TYO64693.1"/>
    </source>
</evidence>
<proteinExistence type="predicted"/>
<dbReference type="EMBL" id="VSTH01000062">
    <property type="protein sequence ID" value="TYO64693.1"/>
    <property type="molecule type" value="Genomic_DNA"/>
</dbReference>
<evidence type="ECO:0000313" key="2">
    <source>
        <dbReference type="Proteomes" id="UP000324797"/>
    </source>
</evidence>
<name>A0A5S4YKV3_9BRAD</name>
<protein>
    <recommendedName>
        <fullName evidence="3">PD-(D/E)XK nuclease superfamily protein</fullName>
    </recommendedName>
</protein>